<evidence type="ECO:0000313" key="8">
    <source>
        <dbReference type="Proteomes" id="UP000290289"/>
    </source>
</evidence>
<evidence type="ECO:0000256" key="1">
    <source>
        <dbReference type="ARBA" id="ARBA00004167"/>
    </source>
</evidence>
<protein>
    <recommendedName>
        <fullName evidence="6">Late embryogenesis abundant protein LEA-2 subgroup domain-containing protein</fullName>
    </recommendedName>
</protein>
<dbReference type="GO" id="GO:0005886">
    <property type="term" value="C:plasma membrane"/>
    <property type="evidence" value="ECO:0007669"/>
    <property type="project" value="TreeGrafter"/>
</dbReference>
<dbReference type="InterPro" id="IPR044839">
    <property type="entry name" value="NDR1-like"/>
</dbReference>
<dbReference type="PANTHER" id="PTHR31415:SF89">
    <property type="entry name" value="PROTEIN NDR1-LIKE"/>
    <property type="match status" value="1"/>
</dbReference>
<evidence type="ECO:0000256" key="2">
    <source>
        <dbReference type="ARBA" id="ARBA00022692"/>
    </source>
</evidence>
<feature type="signal peptide" evidence="5">
    <location>
        <begin position="1"/>
        <end position="26"/>
    </location>
</feature>
<gene>
    <name evidence="7" type="ORF">DVH24_011683</name>
</gene>
<comment type="subcellular location">
    <subcellularLocation>
        <location evidence="1">Membrane</location>
        <topology evidence="1">Single-pass membrane protein</topology>
    </subcellularLocation>
</comment>
<dbReference type="Pfam" id="PF03168">
    <property type="entry name" value="LEA_2"/>
    <property type="match status" value="1"/>
</dbReference>
<dbReference type="Proteomes" id="UP000290289">
    <property type="component" value="Chromosome 5"/>
</dbReference>
<dbReference type="GO" id="GO:0009506">
    <property type="term" value="C:plasmodesma"/>
    <property type="evidence" value="ECO:0007669"/>
    <property type="project" value="TreeGrafter"/>
</dbReference>
<comment type="caution">
    <text evidence="7">The sequence shown here is derived from an EMBL/GenBank/DDBJ whole genome shotgun (WGS) entry which is preliminary data.</text>
</comment>
<keyword evidence="5" id="KW-0732">Signal</keyword>
<accession>A0A498JU16</accession>
<dbReference type="PANTHER" id="PTHR31415">
    <property type="entry name" value="OS05G0367900 PROTEIN"/>
    <property type="match status" value="1"/>
</dbReference>
<keyword evidence="2" id="KW-0812">Transmembrane</keyword>
<name>A0A498JU16_MALDO</name>
<proteinExistence type="predicted"/>
<evidence type="ECO:0000313" key="7">
    <source>
        <dbReference type="EMBL" id="RXH99358.1"/>
    </source>
</evidence>
<dbReference type="GO" id="GO:0098542">
    <property type="term" value="P:defense response to other organism"/>
    <property type="evidence" value="ECO:0007669"/>
    <property type="project" value="InterPro"/>
</dbReference>
<evidence type="ECO:0000256" key="4">
    <source>
        <dbReference type="ARBA" id="ARBA00023136"/>
    </source>
</evidence>
<keyword evidence="3" id="KW-1133">Transmembrane helix</keyword>
<keyword evidence="8" id="KW-1185">Reference proteome</keyword>
<evidence type="ECO:0000256" key="5">
    <source>
        <dbReference type="SAM" id="SignalP"/>
    </source>
</evidence>
<dbReference type="InterPro" id="IPR004864">
    <property type="entry name" value="LEA_2"/>
</dbReference>
<evidence type="ECO:0000259" key="6">
    <source>
        <dbReference type="Pfam" id="PF03168"/>
    </source>
</evidence>
<feature type="chain" id="PRO_5019743702" description="Late embryogenesis abundant protein LEA-2 subgroup domain-containing protein" evidence="5">
    <location>
        <begin position="27"/>
        <end position="193"/>
    </location>
</feature>
<dbReference type="AlphaFoldDB" id="A0A498JU16"/>
<feature type="domain" description="Late embryogenesis abundant protein LEA-2 subgroup" evidence="6">
    <location>
        <begin position="61"/>
        <end position="154"/>
    </location>
</feature>
<keyword evidence="4" id="KW-0472">Membrane</keyword>
<reference evidence="7 8" key="1">
    <citation type="submission" date="2018-10" db="EMBL/GenBank/DDBJ databases">
        <title>A high-quality apple genome assembly.</title>
        <authorList>
            <person name="Hu J."/>
        </authorList>
    </citation>
    <scope>NUCLEOTIDE SEQUENCE [LARGE SCALE GENOMIC DNA]</scope>
    <source>
        <strain evidence="8">cv. HFTH1</strain>
        <tissue evidence="7">Young leaf</tissue>
    </source>
</reference>
<evidence type="ECO:0000256" key="3">
    <source>
        <dbReference type="ARBA" id="ARBA00022989"/>
    </source>
</evidence>
<sequence>MCEAKTFNCWAMQFLAFLGLLALCLWVALRPKDPQYTIVDITIPESDLGGGGHNGSLTYDLQIENPNKDSSIYYDEAVLTFLYGSDSVGEKHIPAFRQGKGKTRQVIDYVDVNPRVWKTFRNSILNATAELKVALLTRVQYKTWGVKSKHHGLDLHGKLPIGSDGKISGKKKKVKLSHASKKWRRSNSRRLLG</sequence>
<organism evidence="7 8">
    <name type="scientific">Malus domestica</name>
    <name type="common">Apple</name>
    <name type="synonym">Pyrus malus</name>
    <dbReference type="NCBI Taxonomy" id="3750"/>
    <lineage>
        <taxon>Eukaryota</taxon>
        <taxon>Viridiplantae</taxon>
        <taxon>Streptophyta</taxon>
        <taxon>Embryophyta</taxon>
        <taxon>Tracheophyta</taxon>
        <taxon>Spermatophyta</taxon>
        <taxon>Magnoliopsida</taxon>
        <taxon>eudicotyledons</taxon>
        <taxon>Gunneridae</taxon>
        <taxon>Pentapetalae</taxon>
        <taxon>rosids</taxon>
        <taxon>fabids</taxon>
        <taxon>Rosales</taxon>
        <taxon>Rosaceae</taxon>
        <taxon>Amygdaloideae</taxon>
        <taxon>Maleae</taxon>
        <taxon>Malus</taxon>
    </lineage>
</organism>
<dbReference type="EMBL" id="RDQH01000331">
    <property type="protein sequence ID" value="RXH99358.1"/>
    <property type="molecule type" value="Genomic_DNA"/>
</dbReference>